<dbReference type="PANTHER" id="PTHR38563">
    <property type="entry name" value="FL(2)D-ASSOCIATED COMPLEX COMPONENT"/>
    <property type="match status" value="1"/>
</dbReference>
<dbReference type="Proteomes" id="UP000694867">
    <property type="component" value="Unplaced"/>
</dbReference>
<dbReference type="InterPro" id="IPR040427">
    <property type="entry name" value="Flacc"/>
</dbReference>
<dbReference type="SUPFAM" id="SSF90229">
    <property type="entry name" value="CCCH zinc finger"/>
    <property type="match status" value="1"/>
</dbReference>
<feature type="compositionally biased region" description="Basic residues" evidence="5">
    <location>
        <begin position="84"/>
        <end position="93"/>
    </location>
</feature>
<dbReference type="PROSITE" id="PS50103">
    <property type="entry name" value="ZF_C3H1"/>
    <property type="match status" value="1"/>
</dbReference>
<organism evidence="7 8">
    <name type="scientific">Galendromus occidentalis</name>
    <name type="common">western predatory mite</name>
    <dbReference type="NCBI Taxonomy" id="34638"/>
    <lineage>
        <taxon>Eukaryota</taxon>
        <taxon>Metazoa</taxon>
        <taxon>Ecdysozoa</taxon>
        <taxon>Arthropoda</taxon>
        <taxon>Chelicerata</taxon>
        <taxon>Arachnida</taxon>
        <taxon>Acari</taxon>
        <taxon>Parasitiformes</taxon>
        <taxon>Mesostigmata</taxon>
        <taxon>Gamasina</taxon>
        <taxon>Phytoseioidea</taxon>
        <taxon>Phytoseiidae</taxon>
        <taxon>Typhlodrominae</taxon>
        <taxon>Galendromus</taxon>
    </lineage>
</organism>
<feature type="region of interest" description="Disordered" evidence="5">
    <location>
        <begin position="537"/>
        <end position="564"/>
    </location>
</feature>
<dbReference type="SMART" id="SM00356">
    <property type="entry name" value="ZnF_C3H1"/>
    <property type="match status" value="1"/>
</dbReference>
<keyword evidence="2 4" id="KW-0863">Zinc-finger</keyword>
<dbReference type="AlphaFoldDB" id="A0AAJ7SET4"/>
<dbReference type="Pfam" id="PF18044">
    <property type="entry name" value="zf-CCCH_4"/>
    <property type="match status" value="1"/>
</dbReference>
<feature type="domain" description="C3H1-type" evidence="6">
    <location>
        <begin position="22"/>
        <end position="49"/>
    </location>
</feature>
<keyword evidence="7" id="KW-1185">Reference proteome</keyword>
<evidence type="ECO:0000313" key="7">
    <source>
        <dbReference type="Proteomes" id="UP000694867"/>
    </source>
</evidence>
<feature type="compositionally biased region" description="Basic and acidic residues" evidence="5">
    <location>
        <begin position="137"/>
        <end position="149"/>
    </location>
</feature>
<feature type="compositionally biased region" description="Basic and acidic residues" evidence="5">
    <location>
        <begin position="483"/>
        <end position="492"/>
    </location>
</feature>
<feature type="zinc finger region" description="C3H1-type" evidence="4">
    <location>
        <begin position="22"/>
        <end position="49"/>
    </location>
</feature>
<feature type="compositionally biased region" description="Basic and acidic residues" evidence="5">
    <location>
        <begin position="460"/>
        <end position="469"/>
    </location>
</feature>
<feature type="compositionally biased region" description="Basic and acidic residues" evidence="5">
    <location>
        <begin position="414"/>
        <end position="427"/>
    </location>
</feature>
<sequence length="720" mass="79849">MTSKRTSVFDRLGGTGGGYAFERTQEVCRNYLHGRCQFGSKCRFVHPPKTHDERDRERRHHNTGGIYKKHKRQSDIPDSDRKQRLVKKSRHHSPPLGETDVMKTLKGKKRLRSPEEGLVSDDGSELEEGQTVDNDDLEKKRIQLQKELELLQSVPSDKKKVSSSSSSTTDGNSSSSSVSNSPHSDSDDRENETDSREKSKWRKRKASPAISSPEAVDQGAKENHRQHRKATSPGGTRTGHSASPPLNYTSGGVYRTARSHHPDEFRAAKGRQPEKYNSTTLAYRSPSPRGHSGRHNTGPPGGHFGRRAQNHASASLHLRPVSPDMPKKRKTRVKRAARLPTKSLSGSENDEAKMKGAVDGAEDESSNDESISSVLVEEAHMGEDEQEDQHSTTAEENGVKKVSDNSLTLTPKANPDDENRDELDLKESSSPCTQSQDGDLASGDDDEKQFSDWSSEEDDLLAKEEDRKPTRQPGEESPLNAESLEKKSDKDEAVVAAADGALEANGVIHEDHTHSNILEEAEAISDDDLEALIEEDNEPSEKNLLETPFFSSSDNSEDPSLDHRRRFQPAPIYNALEIDWESLVKNSSVTELNMEDSQNNLTGEAQAPAADDWDPCNVLIRIGVSYDLCGRILAEEVEQRIPEKLQSTVAGLHVALSREAAELRSIFDQCGGSYAGALNSHRDRQLRNKLAAVKESVPDQRGALFEETVNMYHQILEEKL</sequence>
<feature type="compositionally biased region" description="Polar residues" evidence="5">
    <location>
        <begin position="233"/>
        <end position="250"/>
    </location>
</feature>
<dbReference type="RefSeq" id="XP_028967433.1">
    <property type="nucleotide sequence ID" value="XM_029111600.1"/>
</dbReference>
<evidence type="ECO:0000256" key="3">
    <source>
        <dbReference type="ARBA" id="ARBA00022833"/>
    </source>
</evidence>
<dbReference type="GeneID" id="100899978"/>
<proteinExistence type="predicted"/>
<dbReference type="KEGG" id="goe:100899978"/>
<accession>A0AAJ7SET4</accession>
<dbReference type="InterPro" id="IPR041367">
    <property type="entry name" value="Znf-CCCH_4"/>
</dbReference>
<dbReference type="InterPro" id="IPR000571">
    <property type="entry name" value="Znf_CCCH"/>
</dbReference>
<evidence type="ECO:0000256" key="4">
    <source>
        <dbReference type="PROSITE-ProRule" id="PRU00723"/>
    </source>
</evidence>
<dbReference type="Gene3D" id="4.10.1000.10">
    <property type="entry name" value="Zinc finger, CCCH-type"/>
    <property type="match status" value="1"/>
</dbReference>
<dbReference type="InterPro" id="IPR036855">
    <property type="entry name" value="Znf_CCCH_sf"/>
</dbReference>
<keyword evidence="3 4" id="KW-0862">Zinc</keyword>
<feature type="compositionally biased region" description="Basic residues" evidence="5">
    <location>
        <begin position="57"/>
        <end position="72"/>
    </location>
</feature>
<gene>
    <name evidence="8" type="primary">LOC100899978</name>
</gene>
<dbReference type="GO" id="GO:0008270">
    <property type="term" value="F:zinc ion binding"/>
    <property type="evidence" value="ECO:0007669"/>
    <property type="project" value="UniProtKB-KW"/>
</dbReference>
<dbReference type="PANTHER" id="PTHR38563:SF1">
    <property type="entry name" value="FL(2)D-ASSOCIATED COMPLEX COMPONENT"/>
    <property type="match status" value="1"/>
</dbReference>
<keyword evidence="1 4" id="KW-0479">Metal-binding</keyword>
<feature type="compositionally biased region" description="Acidic residues" evidence="5">
    <location>
        <begin position="118"/>
        <end position="136"/>
    </location>
</feature>
<feature type="compositionally biased region" description="Basic and acidic residues" evidence="5">
    <location>
        <begin position="73"/>
        <end position="83"/>
    </location>
</feature>
<feature type="compositionally biased region" description="Basic and acidic residues" evidence="5">
    <location>
        <begin position="260"/>
        <end position="274"/>
    </location>
</feature>
<feature type="compositionally biased region" description="Polar residues" evidence="5">
    <location>
        <begin position="428"/>
        <end position="437"/>
    </location>
</feature>
<evidence type="ECO:0000256" key="5">
    <source>
        <dbReference type="SAM" id="MobiDB-lite"/>
    </source>
</evidence>
<evidence type="ECO:0000313" key="8">
    <source>
        <dbReference type="RefSeq" id="XP_028967433.1"/>
    </source>
</evidence>
<evidence type="ECO:0000256" key="1">
    <source>
        <dbReference type="ARBA" id="ARBA00022723"/>
    </source>
</evidence>
<evidence type="ECO:0000256" key="2">
    <source>
        <dbReference type="ARBA" id="ARBA00022771"/>
    </source>
</evidence>
<feature type="compositionally biased region" description="Basic residues" evidence="5">
    <location>
        <begin position="327"/>
        <end position="337"/>
    </location>
</feature>
<reference evidence="8" key="1">
    <citation type="submission" date="2025-08" db="UniProtKB">
        <authorList>
            <consortium name="RefSeq"/>
        </authorList>
    </citation>
    <scope>IDENTIFICATION</scope>
</reference>
<name>A0AAJ7SET4_9ACAR</name>
<dbReference type="GO" id="GO:0036396">
    <property type="term" value="C:RNA N6-methyladenosine methyltransferase complex"/>
    <property type="evidence" value="ECO:0007669"/>
    <property type="project" value="InterPro"/>
</dbReference>
<feature type="region of interest" description="Disordered" evidence="5">
    <location>
        <begin position="43"/>
        <end position="492"/>
    </location>
</feature>
<dbReference type="GO" id="GO:0016556">
    <property type="term" value="P:mRNA modification"/>
    <property type="evidence" value="ECO:0007669"/>
    <property type="project" value="InterPro"/>
</dbReference>
<protein>
    <submittedName>
        <fullName evidence="8">Zinc finger CCCH domain-containing protein 13</fullName>
    </submittedName>
</protein>
<evidence type="ECO:0000259" key="6">
    <source>
        <dbReference type="PROSITE" id="PS50103"/>
    </source>
</evidence>
<feature type="compositionally biased region" description="Low complexity" evidence="5">
    <location>
        <begin position="162"/>
        <end position="183"/>
    </location>
</feature>